<dbReference type="RefSeq" id="WP_167491005.1">
    <property type="nucleotide sequence ID" value="NZ_CP046173.1"/>
</dbReference>
<name>A0A6G9ZEB0_9NOCA</name>
<dbReference type="Proteomes" id="UP000500953">
    <property type="component" value="Chromosome"/>
</dbReference>
<organism evidence="1 2">
    <name type="scientific">Nocardia terpenica</name>
    <dbReference type="NCBI Taxonomy" id="455432"/>
    <lineage>
        <taxon>Bacteria</taxon>
        <taxon>Bacillati</taxon>
        <taxon>Actinomycetota</taxon>
        <taxon>Actinomycetes</taxon>
        <taxon>Mycobacteriales</taxon>
        <taxon>Nocardiaceae</taxon>
        <taxon>Nocardia</taxon>
    </lineage>
</organism>
<evidence type="ECO:0000313" key="2">
    <source>
        <dbReference type="Proteomes" id="UP000500953"/>
    </source>
</evidence>
<sequence length="201" mass="22657">MTHTTARKSKLDLLEALIEHPRTPENERRAAQAMLTRLLDKQRAEAKSSYVDPTWYGEKYDEVPRFSPTSAITKVIREEIKTIRKVAKKVSGDGSVKLHDPIGDAPAEIKFSVTTPHYGSINIAIRNIPDEWGWVREDRYDTGHVADWPSEALRTLGNALRALANAYNHDNSDTMTDYFDKRFFLSVIACKGDDLNGPSIA</sequence>
<dbReference type="AlphaFoldDB" id="A0A6G9ZEB0"/>
<protein>
    <submittedName>
        <fullName evidence="1">Uncharacterized protein</fullName>
    </submittedName>
</protein>
<reference evidence="1 2" key="1">
    <citation type="journal article" date="2019" name="ACS Chem. Biol.">
        <title>Identification and Mobilization of a Cryptic Antibiotic Biosynthesis Gene Locus from a Human-Pathogenic Nocardia Isolate.</title>
        <authorList>
            <person name="Herisse M."/>
            <person name="Ishida K."/>
            <person name="Porter J.L."/>
            <person name="Howden B."/>
            <person name="Hertweck C."/>
            <person name="Stinear T.P."/>
            <person name="Pidot S.J."/>
        </authorList>
    </citation>
    <scope>NUCLEOTIDE SEQUENCE [LARGE SCALE GENOMIC DNA]</scope>
    <source>
        <strain evidence="1 2">AUSMDU00012715</strain>
    </source>
</reference>
<evidence type="ECO:0000313" key="1">
    <source>
        <dbReference type="EMBL" id="QIS23687.1"/>
    </source>
</evidence>
<dbReference type="EMBL" id="CP046173">
    <property type="protein sequence ID" value="QIS23687.1"/>
    <property type="molecule type" value="Genomic_DNA"/>
</dbReference>
<proteinExistence type="predicted"/>
<gene>
    <name evidence="1" type="ORF">F6W96_40845</name>
</gene>
<accession>A0A6G9ZEB0</accession>